<dbReference type="EMBL" id="JAIWYP010000011">
    <property type="protein sequence ID" value="KAH3733876.1"/>
    <property type="molecule type" value="Genomic_DNA"/>
</dbReference>
<keyword evidence="5 8" id="KW-0472">Membrane</keyword>
<dbReference type="PANTHER" id="PTHR45695:SF15">
    <property type="entry name" value="OPSIN RH2"/>
    <property type="match status" value="1"/>
</dbReference>
<dbReference type="PRINTS" id="PR00237">
    <property type="entry name" value="GPCRRHODOPSN"/>
</dbReference>
<reference evidence="10" key="2">
    <citation type="submission" date="2020-11" db="EMBL/GenBank/DDBJ databases">
        <authorList>
            <person name="McCartney M.A."/>
            <person name="Auch B."/>
            <person name="Kono T."/>
            <person name="Mallez S."/>
            <person name="Becker A."/>
            <person name="Gohl D.M."/>
            <person name="Silverstein K.A.T."/>
            <person name="Koren S."/>
            <person name="Bechman K.B."/>
            <person name="Herman A."/>
            <person name="Abrahante J.E."/>
            <person name="Garbe J."/>
        </authorList>
    </citation>
    <scope>NUCLEOTIDE SEQUENCE</scope>
    <source>
        <strain evidence="10">Duluth1</strain>
        <tissue evidence="10">Whole animal</tissue>
    </source>
</reference>
<dbReference type="PANTHER" id="PTHR45695">
    <property type="entry name" value="LEUCOKININ RECEPTOR-RELATED"/>
    <property type="match status" value="1"/>
</dbReference>
<comment type="subcellular location">
    <subcellularLocation>
        <location evidence="1">Membrane</location>
        <topology evidence="1">Multi-pass membrane protein</topology>
    </subcellularLocation>
</comment>
<evidence type="ECO:0000313" key="10">
    <source>
        <dbReference type="EMBL" id="KAH3733876.1"/>
    </source>
</evidence>
<evidence type="ECO:0000259" key="9">
    <source>
        <dbReference type="PROSITE" id="PS50262"/>
    </source>
</evidence>
<keyword evidence="6" id="KW-0675">Receptor</keyword>
<sequence length="211" mass="23752">MTTFFTSHYADLLAKTCLPLSANDLYLYLYFCYYLGLLFVVPAIIMCCTYGLSCYGLWRSTQITMTLQGKKRDVVVKKSEGGAVQSKTTPKEQDDVTSRRRVIKLLILIVVIYIISWGTPLIAQLYAAFVNVDDSKIVRLVSDSLTFLSSSVNPYLFMIMSSKFVPKDHPCLRLCRRRRALTYSKAKGSSVSMTTATTSATNGRDEYANYS</sequence>
<keyword evidence="11" id="KW-1185">Reference proteome</keyword>
<dbReference type="SUPFAM" id="SSF81321">
    <property type="entry name" value="Family A G protein-coupled receptor-like"/>
    <property type="match status" value="1"/>
</dbReference>
<organism evidence="10 11">
    <name type="scientific">Dreissena polymorpha</name>
    <name type="common">Zebra mussel</name>
    <name type="synonym">Mytilus polymorpha</name>
    <dbReference type="NCBI Taxonomy" id="45954"/>
    <lineage>
        <taxon>Eukaryota</taxon>
        <taxon>Metazoa</taxon>
        <taxon>Spiralia</taxon>
        <taxon>Lophotrochozoa</taxon>
        <taxon>Mollusca</taxon>
        <taxon>Bivalvia</taxon>
        <taxon>Autobranchia</taxon>
        <taxon>Heteroconchia</taxon>
        <taxon>Euheterodonta</taxon>
        <taxon>Imparidentia</taxon>
        <taxon>Neoheterodontei</taxon>
        <taxon>Myida</taxon>
        <taxon>Dreissenoidea</taxon>
        <taxon>Dreissenidae</taxon>
        <taxon>Dreissena</taxon>
    </lineage>
</organism>
<reference evidence="10" key="1">
    <citation type="journal article" date="2019" name="bioRxiv">
        <title>The Genome of the Zebra Mussel, Dreissena polymorpha: A Resource for Invasive Species Research.</title>
        <authorList>
            <person name="McCartney M.A."/>
            <person name="Auch B."/>
            <person name="Kono T."/>
            <person name="Mallez S."/>
            <person name="Zhang Y."/>
            <person name="Obille A."/>
            <person name="Becker A."/>
            <person name="Abrahante J.E."/>
            <person name="Garbe J."/>
            <person name="Badalamenti J.P."/>
            <person name="Herman A."/>
            <person name="Mangelson H."/>
            <person name="Liachko I."/>
            <person name="Sullivan S."/>
            <person name="Sone E.D."/>
            <person name="Koren S."/>
            <person name="Silverstein K.A.T."/>
            <person name="Beckman K.B."/>
            <person name="Gohl D.M."/>
        </authorList>
    </citation>
    <scope>NUCLEOTIDE SEQUENCE</scope>
    <source>
        <strain evidence="10">Duluth1</strain>
        <tissue evidence="10">Whole animal</tissue>
    </source>
</reference>
<protein>
    <recommendedName>
        <fullName evidence="9">G-protein coupled receptors family 1 profile domain-containing protein</fullName>
    </recommendedName>
</protein>
<feature type="transmembrane region" description="Helical" evidence="8">
    <location>
        <begin position="147"/>
        <end position="166"/>
    </location>
</feature>
<dbReference type="Pfam" id="PF00001">
    <property type="entry name" value="7tm_1"/>
    <property type="match status" value="1"/>
</dbReference>
<keyword evidence="4" id="KW-0297">G-protein coupled receptor</keyword>
<evidence type="ECO:0000256" key="1">
    <source>
        <dbReference type="ARBA" id="ARBA00004141"/>
    </source>
</evidence>
<accession>A0A9D4CUT4</accession>
<evidence type="ECO:0000256" key="7">
    <source>
        <dbReference type="ARBA" id="ARBA00023224"/>
    </source>
</evidence>
<evidence type="ECO:0000256" key="5">
    <source>
        <dbReference type="ARBA" id="ARBA00023136"/>
    </source>
</evidence>
<feature type="transmembrane region" description="Helical" evidence="8">
    <location>
        <begin position="105"/>
        <end position="127"/>
    </location>
</feature>
<evidence type="ECO:0000256" key="4">
    <source>
        <dbReference type="ARBA" id="ARBA00023040"/>
    </source>
</evidence>
<dbReference type="InterPro" id="IPR017452">
    <property type="entry name" value="GPCR_Rhodpsn_7TM"/>
</dbReference>
<keyword evidence="3 8" id="KW-1133">Transmembrane helix</keyword>
<name>A0A9D4CUT4_DREPO</name>
<evidence type="ECO:0000256" key="2">
    <source>
        <dbReference type="ARBA" id="ARBA00022692"/>
    </source>
</evidence>
<evidence type="ECO:0000313" key="11">
    <source>
        <dbReference type="Proteomes" id="UP000828390"/>
    </source>
</evidence>
<evidence type="ECO:0000256" key="6">
    <source>
        <dbReference type="ARBA" id="ARBA00023170"/>
    </source>
</evidence>
<feature type="transmembrane region" description="Helical" evidence="8">
    <location>
        <begin position="28"/>
        <end position="58"/>
    </location>
</feature>
<dbReference type="AlphaFoldDB" id="A0A9D4CUT4"/>
<dbReference type="Proteomes" id="UP000828390">
    <property type="component" value="Unassembled WGS sequence"/>
</dbReference>
<keyword evidence="7" id="KW-0807">Transducer</keyword>
<dbReference type="GO" id="GO:0004930">
    <property type="term" value="F:G protein-coupled receptor activity"/>
    <property type="evidence" value="ECO:0007669"/>
    <property type="project" value="UniProtKB-KW"/>
</dbReference>
<evidence type="ECO:0000256" key="8">
    <source>
        <dbReference type="SAM" id="Phobius"/>
    </source>
</evidence>
<comment type="caution">
    <text evidence="10">The sequence shown here is derived from an EMBL/GenBank/DDBJ whole genome shotgun (WGS) entry which is preliminary data.</text>
</comment>
<dbReference type="GO" id="GO:0005886">
    <property type="term" value="C:plasma membrane"/>
    <property type="evidence" value="ECO:0007669"/>
    <property type="project" value="TreeGrafter"/>
</dbReference>
<dbReference type="PROSITE" id="PS50262">
    <property type="entry name" value="G_PROTEIN_RECEP_F1_2"/>
    <property type="match status" value="1"/>
</dbReference>
<evidence type="ECO:0000256" key="3">
    <source>
        <dbReference type="ARBA" id="ARBA00022989"/>
    </source>
</evidence>
<keyword evidence="2 8" id="KW-0812">Transmembrane</keyword>
<dbReference type="InterPro" id="IPR000276">
    <property type="entry name" value="GPCR_Rhodpsn"/>
</dbReference>
<feature type="domain" description="G-protein coupled receptors family 1 profile" evidence="9">
    <location>
        <begin position="1"/>
        <end position="157"/>
    </location>
</feature>
<dbReference type="Gene3D" id="1.20.1070.10">
    <property type="entry name" value="Rhodopsin 7-helix transmembrane proteins"/>
    <property type="match status" value="1"/>
</dbReference>
<dbReference type="OrthoDB" id="9979846at2759"/>
<gene>
    <name evidence="10" type="ORF">DPMN_040315</name>
</gene>
<proteinExistence type="predicted"/>